<comment type="caution">
    <text evidence="2">The sequence shown here is derived from an EMBL/GenBank/DDBJ whole genome shotgun (WGS) entry which is preliminary data.</text>
</comment>
<sequence length="42" mass="4828">MSVVEAKCSEGDGSQEGRVKSQNKAELYHLRHQWSDFTGYIR</sequence>
<dbReference type="EMBL" id="JWIN03000031">
    <property type="protein sequence ID" value="KAB1255922.1"/>
    <property type="molecule type" value="Genomic_DNA"/>
</dbReference>
<accession>A0A5N4CAH6</accession>
<dbReference type="Proteomes" id="UP000299084">
    <property type="component" value="Unassembled WGS sequence"/>
</dbReference>
<reference evidence="2 3" key="1">
    <citation type="journal article" date="2019" name="Mol. Ecol. Resour.">
        <title>Improving Illumina assemblies with Hi-C and long reads: an example with the North African dromedary.</title>
        <authorList>
            <person name="Elbers J.P."/>
            <person name="Rogers M.F."/>
            <person name="Perelman P.L."/>
            <person name="Proskuryakova A.A."/>
            <person name="Serdyukova N.A."/>
            <person name="Johnson W.E."/>
            <person name="Horin P."/>
            <person name="Corander J."/>
            <person name="Murphy D."/>
            <person name="Burger P.A."/>
        </authorList>
    </citation>
    <scope>NUCLEOTIDE SEQUENCE [LARGE SCALE GENOMIC DNA]</scope>
    <source>
        <strain evidence="2">Drom800</strain>
        <tissue evidence="2">Blood</tissue>
    </source>
</reference>
<evidence type="ECO:0000256" key="1">
    <source>
        <dbReference type="SAM" id="MobiDB-lite"/>
    </source>
</evidence>
<evidence type="ECO:0000313" key="3">
    <source>
        <dbReference type="Proteomes" id="UP000299084"/>
    </source>
</evidence>
<evidence type="ECO:0000313" key="2">
    <source>
        <dbReference type="EMBL" id="KAB1255922.1"/>
    </source>
</evidence>
<feature type="compositionally biased region" description="Basic and acidic residues" evidence="1">
    <location>
        <begin position="7"/>
        <end position="19"/>
    </location>
</feature>
<protein>
    <submittedName>
        <fullName evidence="2">Uncharacterized protein</fullName>
    </submittedName>
</protein>
<proteinExistence type="predicted"/>
<gene>
    <name evidence="2" type="ORF">Cadr_000029535</name>
</gene>
<dbReference type="AlphaFoldDB" id="A0A5N4CAH6"/>
<name>A0A5N4CAH6_CAMDR</name>
<organism evidence="2 3">
    <name type="scientific">Camelus dromedarius</name>
    <name type="common">Dromedary</name>
    <name type="synonym">Arabian camel</name>
    <dbReference type="NCBI Taxonomy" id="9838"/>
    <lineage>
        <taxon>Eukaryota</taxon>
        <taxon>Metazoa</taxon>
        <taxon>Chordata</taxon>
        <taxon>Craniata</taxon>
        <taxon>Vertebrata</taxon>
        <taxon>Euteleostomi</taxon>
        <taxon>Mammalia</taxon>
        <taxon>Eutheria</taxon>
        <taxon>Laurasiatheria</taxon>
        <taxon>Artiodactyla</taxon>
        <taxon>Tylopoda</taxon>
        <taxon>Camelidae</taxon>
        <taxon>Camelus</taxon>
    </lineage>
</organism>
<feature type="region of interest" description="Disordered" evidence="1">
    <location>
        <begin position="1"/>
        <end position="22"/>
    </location>
</feature>
<keyword evidence="3" id="KW-1185">Reference proteome</keyword>